<dbReference type="PANTHER" id="PTHR43877:SF2">
    <property type="entry name" value="AMINOALKYLPHOSPHONATE N-ACETYLTRANSFERASE-RELATED"/>
    <property type="match status" value="1"/>
</dbReference>
<reference evidence="4" key="1">
    <citation type="submission" date="2021-01" db="EMBL/GenBank/DDBJ databases">
        <title>Modified the classification status of verrucomicrobia.</title>
        <authorList>
            <person name="Feng X."/>
        </authorList>
    </citation>
    <scope>NUCLEOTIDE SEQUENCE</scope>
    <source>
        <strain evidence="4">JCM 18052</strain>
    </source>
</reference>
<evidence type="ECO:0000259" key="3">
    <source>
        <dbReference type="PROSITE" id="PS51186"/>
    </source>
</evidence>
<dbReference type="CDD" id="cd04301">
    <property type="entry name" value="NAT_SF"/>
    <property type="match status" value="1"/>
</dbReference>
<keyword evidence="2" id="KW-0012">Acyltransferase</keyword>
<evidence type="ECO:0000313" key="4">
    <source>
        <dbReference type="EMBL" id="MBK1817662.1"/>
    </source>
</evidence>
<name>A0A934R632_9BACT</name>
<feature type="domain" description="N-acetyltransferase" evidence="3">
    <location>
        <begin position="3"/>
        <end position="162"/>
    </location>
</feature>
<dbReference type="EMBL" id="JAENIK010000012">
    <property type="protein sequence ID" value="MBK1817662.1"/>
    <property type="molecule type" value="Genomic_DNA"/>
</dbReference>
<dbReference type="InterPro" id="IPR000182">
    <property type="entry name" value="GNAT_dom"/>
</dbReference>
<dbReference type="Pfam" id="PF00583">
    <property type="entry name" value="Acetyltransf_1"/>
    <property type="match status" value="1"/>
</dbReference>
<keyword evidence="5" id="KW-1185">Reference proteome</keyword>
<evidence type="ECO:0000256" key="1">
    <source>
        <dbReference type="ARBA" id="ARBA00022679"/>
    </source>
</evidence>
<evidence type="ECO:0000313" key="5">
    <source>
        <dbReference type="Proteomes" id="UP000600139"/>
    </source>
</evidence>
<dbReference type="InterPro" id="IPR016181">
    <property type="entry name" value="Acyl_CoA_acyltransferase"/>
</dbReference>
<organism evidence="4 5">
    <name type="scientific">Luteolibacter yonseiensis</name>
    <dbReference type="NCBI Taxonomy" id="1144680"/>
    <lineage>
        <taxon>Bacteria</taxon>
        <taxon>Pseudomonadati</taxon>
        <taxon>Verrucomicrobiota</taxon>
        <taxon>Verrucomicrobiia</taxon>
        <taxon>Verrucomicrobiales</taxon>
        <taxon>Verrucomicrobiaceae</taxon>
        <taxon>Luteolibacter</taxon>
    </lineage>
</organism>
<comment type="caution">
    <text evidence="4">The sequence shown here is derived from an EMBL/GenBank/DDBJ whole genome shotgun (WGS) entry which is preliminary data.</text>
</comment>
<gene>
    <name evidence="4" type="ORF">JIN84_18730</name>
</gene>
<dbReference type="RefSeq" id="WP_200352597.1">
    <property type="nucleotide sequence ID" value="NZ_BAABHZ010000001.1"/>
</dbReference>
<sequence>MKATIRRLNVGEADLYRRVRLESLRESPEAFASLYADAFLRTEESWSLQADASAEGGDRATFVILADEPIGVAALYRDDTRPEDGELMQVWIAPGHRGGDLAIGLMDTVFHWASLNGFQTIRAEVTHSNGRALRFYEKYGFERGNEGNTAIDRNPILIKRVERPRIAPKITPAPASS</sequence>
<dbReference type="GO" id="GO:0016747">
    <property type="term" value="F:acyltransferase activity, transferring groups other than amino-acyl groups"/>
    <property type="evidence" value="ECO:0007669"/>
    <property type="project" value="InterPro"/>
</dbReference>
<dbReference type="PROSITE" id="PS51186">
    <property type="entry name" value="GNAT"/>
    <property type="match status" value="1"/>
</dbReference>
<protein>
    <submittedName>
        <fullName evidence="4">GNAT family N-acetyltransferase</fullName>
    </submittedName>
</protein>
<keyword evidence="1" id="KW-0808">Transferase</keyword>
<dbReference type="Proteomes" id="UP000600139">
    <property type="component" value="Unassembled WGS sequence"/>
</dbReference>
<accession>A0A934R632</accession>
<proteinExistence type="predicted"/>
<dbReference type="InterPro" id="IPR050832">
    <property type="entry name" value="Bact_Acetyltransf"/>
</dbReference>
<evidence type="ECO:0000256" key="2">
    <source>
        <dbReference type="ARBA" id="ARBA00023315"/>
    </source>
</evidence>
<dbReference type="SUPFAM" id="SSF55729">
    <property type="entry name" value="Acyl-CoA N-acyltransferases (Nat)"/>
    <property type="match status" value="1"/>
</dbReference>
<dbReference type="Gene3D" id="3.40.630.30">
    <property type="match status" value="1"/>
</dbReference>
<dbReference type="PANTHER" id="PTHR43877">
    <property type="entry name" value="AMINOALKYLPHOSPHONATE N-ACETYLTRANSFERASE-RELATED-RELATED"/>
    <property type="match status" value="1"/>
</dbReference>
<dbReference type="AlphaFoldDB" id="A0A934R632"/>